<feature type="transmembrane region" description="Helical" evidence="1">
    <location>
        <begin position="12"/>
        <end position="35"/>
    </location>
</feature>
<evidence type="ECO:0000256" key="1">
    <source>
        <dbReference type="SAM" id="Phobius"/>
    </source>
</evidence>
<gene>
    <name evidence="4" type="ORF">EpCFBP13511_20110</name>
    <name evidence="3" type="ORF">IFT93_07730</name>
</gene>
<feature type="transmembrane region" description="Helical" evidence="1">
    <location>
        <begin position="149"/>
        <end position="167"/>
    </location>
</feature>
<feature type="transmembrane region" description="Helical" evidence="1">
    <location>
        <begin position="173"/>
        <end position="193"/>
    </location>
</feature>
<dbReference type="GO" id="GO:0004175">
    <property type="term" value="F:endopeptidase activity"/>
    <property type="evidence" value="ECO:0007669"/>
    <property type="project" value="UniProtKB-ARBA"/>
</dbReference>
<name>A0A4U3EYQ2_9GAMM</name>
<keyword evidence="1" id="KW-0472">Membrane</keyword>
<dbReference type="InterPro" id="IPR003675">
    <property type="entry name" value="Rce1/LyrA-like_dom"/>
</dbReference>
<accession>A0A4U3EYQ2</accession>
<dbReference type="GO" id="GO:0006508">
    <property type="term" value="P:proteolysis"/>
    <property type="evidence" value="ECO:0007669"/>
    <property type="project" value="UniProtKB-KW"/>
</dbReference>
<keyword evidence="1" id="KW-0812">Transmembrane</keyword>
<dbReference type="Pfam" id="PF02517">
    <property type="entry name" value="Rce1-like"/>
    <property type="match status" value="1"/>
</dbReference>
<dbReference type="GO" id="GO:0080120">
    <property type="term" value="P:CAAX-box protein maturation"/>
    <property type="evidence" value="ECO:0007669"/>
    <property type="project" value="UniProtKB-ARBA"/>
</dbReference>
<protein>
    <submittedName>
        <fullName evidence="4">CPBP family intramembrane metalloprotease</fullName>
    </submittedName>
</protein>
<dbReference type="STRING" id="1219360.GCA_001571305_03644"/>
<dbReference type="EMBL" id="QGAC01000023">
    <property type="protein sequence ID" value="TKJ85242.1"/>
    <property type="molecule type" value="Genomic_DNA"/>
</dbReference>
<dbReference type="RefSeq" id="WP_137269938.1">
    <property type="nucleotide sequence ID" value="NZ_CP101613.1"/>
</dbReference>
<evidence type="ECO:0000313" key="5">
    <source>
        <dbReference type="Proteomes" id="UP000306393"/>
    </source>
</evidence>
<evidence type="ECO:0000313" key="4">
    <source>
        <dbReference type="EMBL" id="TKJ85242.1"/>
    </source>
</evidence>
<comment type="caution">
    <text evidence="4">The sequence shown here is derived from an EMBL/GenBank/DDBJ whole genome shotgun (WGS) entry which is preliminary data.</text>
</comment>
<dbReference type="PANTHER" id="PTHR36435">
    <property type="entry name" value="SLR1288 PROTEIN"/>
    <property type="match status" value="1"/>
</dbReference>
<keyword evidence="6" id="KW-1185">Reference proteome</keyword>
<evidence type="ECO:0000313" key="6">
    <source>
        <dbReference type="Proteomes" id="UP000661012"/>
    </source>
</evidence>
<keyword evidence="4" id="KW-0645">Protease</keyword>
<dbReference type="Proteomes" id="UP000306393">
    <property type="component" value="Unassembled WGS sequence"/>
</dbReference>
<reference evidence="3 6" key="2">
    <citation type="journal article" date="2020" name="FEMS Microbiol. Ecol.">
        <title>Temporal dynamics of bacterial communities during seed development and maturation.</title>
        <authorList>
            <person name="Chesneau G."/>
            <person name="Torres-Cortes G."/>
            <person name="Briand M."/>
            <person name="Darrasse A."/>
            <person name="Preveaux A."/>
            <person name="Marais C."/>
            <person name="Jacques M.A."/>
            <person name="Shade A."/>
            <person name="Barret M."/>
        </authorList>
    </citation>
    <scope>NUCLEOTIDE SEQUENCE [LARGE SCALE GENOMIC DNA]</scope>
    <source>
        <strain evidence="3 6">CFBP13732</strain>
    </source>
</reference>
<feature type="transmembrane region" description="Helical" evidence="1">
    <location>
        <begin position="110"/>
        <end position="128"/>
    </location>
</feature>
<feature type="domain" description="CAAX prenyl protease 2/Lysostaphin resistance protein A-like" evidence="2">
    <location>
        <begin position="114"/>
        <end position="206"/>
    </location>
</feature>
<keyword evidence="4" id="KW-0378">Hydrolase</keyword>
<proteinExistence type="predicted"/>
<dbReference type="GO" id="GO:0008237">
    <property type="term" value="F:metallopeptidase activity"/>
    <property type="evidence" value="ECO:0007669"/>
    <property type="project" value="UniProtKB-KW"/>
</dbReference>
<sequence length="223" mass="24459">MTPSTDRVNHTLLCAGVFLVWYSITVIVSSIPHFAALKSQGLLMPVLCLLEFAALLPLYRAYSRHYSDIPPGRLRPGQTLLFTGLLLAVIASQSLYLRQEGWTGEQLSDSTTVLLAFAIAVVFLAPVFEEILFRGFILQGFLLWAPRQRVACALLTSLIFAAMHTQYAHLQTVIALVVLSLLLCAARLVSAGLKLPIFLHMLNNLLSISPILWSHFSGQGVGA</sequence>
<dbReference type="EMBL" id="JACYNN010000004">
    <property type="protein sequence ID" value="MBD8106315.1"/>
    <property type="molecule type" value="Genomic_DNA"/>
</dbReference>
<dbReference type="Proteomes" id="UP000661012">
    <property type="component" value="Unassembled WGS sequence"/>
</dbReference>
<keyword evidence="4" id="KW-0482">Metalloprotease</keyword>
<dbReference type="InterPro" id="IPR052710">
    <property type="entry name" value="CAAX_protease"/>
</dbReference>
<organism evidence="4 5">
    <name type="scientific">Erwinia persicina</name>
    <dbReference type="NCBI Taxonomy" id="55211"/>
    <lineage>
        <taxon>Bacteria</taxon>
        <taxon>Pseudomonadati</taxon>
        <taxon>Pseudomonadota</taxon>
        <taxon>Gammaproteobacteria</taxon>
        <taxon>Enterobacterales</taxon>
        <taxon>Erwiniaceae</taxon>
        <taxon>Erwinia</taxon>
    </lineage>
</organism>
<dbReference type="OrthoDB" id="158986at2"/>
<feature type="transmembrane region" description="Helical" evidence="1">
    <location>
        <begin position="41"/>
        <end position="59"/>
    </location>
</feature>
<evidence type="ECO:0000259" key="2">
    <source>
        <dbReference type="Pfam" id="PF02517"/>
    </source>
</evidence>
<reference evidence="4 5" key="1">
    <citation type="journal article" date="2019" name="Sci. Rep.">
        <title>Differences in resource use lead to coexistence of seed-transmitted microbial populations.</title>
        <authorList>
            <person name="Torres-Cortes G."/>
            <person name="Garcia B.J."/>
            <person name="Compant S."/>
            <person name="Rezki S."/>
            <person name="Jones P."/>
            <person name="Preveaux A."/>
            <person name="Briand M."/>
            <person name="Roulet A."/>
            <person name="Bouchez O."/>
            <person name="Jacobson D."/>
            <person name="Barret M."/>
        </authorList>
    </citation>
    <scope>NUCLEOTIDE SEQUENCE [LARGE SCALE GENOMIC DNA]</scope>
    <source>
        <strain evidence="4 5">CFBP13511</strain>
    </source>
</reference>
<feature type="transmembrane region" description="Helical" evidence="1">
    <location>
        <begin position="80"/>
        <end position="98"/>
    </location>
</feature>
<keyword evidence="1" id="KW-1133">Transmembrane helix</keyword>
<dbReference type="PANTHER" id="PTHR36435:SF1">
    <property type="entry name" value="CAAX AMINO TERMINAL PROTEASE FAMILY PROTEIN"/>
    <property type="match status" value="1"/>
</dbReference>
<evidence type="ECO:0000313" key="3">
    <source>
        <dbReference type="EMBL" id="MBD8106315.1"/>
    </source>
</evidence>
<dbReference type="AlphaFoldDB" id="A0A4U3EYQ2"/>